<evidence type="ECO:0000256" key="7">
    <source>
        <dbReference type="SAM" id="Phobius"/>
    </source>
</evidence>
<evidence type="ECO:0000256" key="5">
    <source>
        <dbReference type="ARBA" id="ARBA00023136"/>
    </source>
</evidence>
<keyword evidence="9" id="KW-1185">Reference proteome</keyword>
<name>A0AAN9RQL5_PSOTE</name>
<dbReference type="Pfam" id="PF01679">
    <property type="entry name" value="Pmp3"/>
    <property type="match status" value="1"/>
</dbReference>
<protein>
    <submittedName>
        <fullName evidence="8">Uncharacterized protein</fullName>
    </submittedName>
</protein>
<keyword evidence="5 7" id="KW-0472">Membrane</keyword>
<evidence type="ECO:0000256" key="3">
    <source>
        <dbReference type="ARBA" id="ARBA00022692"/>
    </source>
</evidence>
<feature type="region of interest" description="Disordered" evidence="6">
    <location>
        <begin position="124"/>
        <end position="145"/>
    </location>
</feature>
<proteinExistence type="inferred from homology"/>
<dbReference type="InterPro" id="IPR000612">
    <property type="entry name" value="PMP3"/>
</dbReference>
<evidence type="ECO:0000256" key="1">
    <source>
        <dbReference type="ARBA" id="ARBA00004370"/>
    </source>
</evidence>
<comment type="subcellular location">
    <subcellularLocation>
        <location evidence="1">Membrane</location>
    </subcellularLocation>
</comment>
<evidence type="ECO:0000256" key="4">
    <source>
        <dbReference type="ARBA" id="ARBA00022989"/>
    </source>
</evidence>
<keyword evidence="4 7" id="KW-1133">Transmembrane helix</keyword>
<comment type="caution">
    <text evidence="8">The sequence shown here is derived from an EMBL/GenBank/DDBJ whole genome shotgun (WGS) entry which is preliminary data.</text>
</comment>
<dbReference type="PANTHER" id="PTHR21659:SF99">
    <property type="entry name" value="OS05G0122700 PROTEIN"/>
    <property type="match status" value="1"/>
</dbReference>
<feature type="transmembrane region" description="Helical" evidence="7">
    <location>
        <begin position="30"/>
        <end position="55"/>
    </location>
</feature>
<gene>
    <name evidence="8" type="ORF">VNO78_33281</name>
</gene>
<accession>A0AAN9RQL5</accession>
<keyword evidence="3 7" id="KW-0812">Transmembrane</keyword>
<comment type="similarity">
    <text evidence="2">Belongs to the UPF0057 (PMP3) family.</text>
</comment>
<dbReference type="Proteomes" id="UP001386955">
    <property type="component" value="Unassembled WGS sequence"/>
</dbReference>
<reference evidence="8 9" key="1">
    <citation type="submission" date="2024-01" db="EMBL/GenBank/DDBJ databases">
        <title>The genomes of 5 underutilized Papilionoideae crops provide insights into root nodulation and disease resistanc.</title>
        <authorList>
            <person name="Jiang F."/>
        </authorList>
    </citation>
    <scope>NUCLEOTIDE SEQUENCE [LARGE SCALE GENOMIC DNA]</scope>
    <source>
        <strain evidence="8">DUOXIRENSHENG_FW03</strain>
        <tissue evidence="8">Leaves</tissue>
    </source>
</reference>
<evidence type="ECO:0000256" key="6">
    <source>
        <dbReference type="SAM" id="MobiDB-lite"/>
    </source>
</evidence>
<dbReference type="PANTHER" id="PTHR21659">
    <property type="entry name" value="HYDROPHOBIC PROTEIN RCI2 LOW TEMPERATURE AND SALT RESPONSIVE PROTEIN LTI6 -RELATED"/>
    <property type="match status" value="1"/>
</dbReference>
<dbReference type="PROSITE" id="PS01309">
    <property type="entry name" value="UPF0057"/>
    <property type="match status" value="1"/>
</dbReference>
<evidence type="ECO:0000313" key="8">
    <source>
        <dbReference type="EMBL" id="KAK7380762.1"/>
    </source>
</evidence>
<dbReference type="AlphaFoldDB" id="A0AAN9RQL5"/>
<feature type="transmembrane region" description="Helical" evidence="7">
    <location>
        <begin position="7"/>
        <end position="24"/>
    </location>
</feature>
<dbReference type="GO" id="GO:0016020">
    <property type="term" value="C:membrane"/>
    <property type="evidence" value="ECO:0007669"/>
    <property type="project" value="UniProtKB-SubCell"/>
</dbReference>
<sequence length="145" mass="16631">MGSETFLEVILAILLPPVGVFLRYGCGVEFWIDLILTLLGYIPGIIYAIYVLSAWSGFGERRKGKPAVSVRARHLQTISPSMARCSSRVRSKISFKENPDQSLESWKGTQNLEQTQDQERILHQNRRHPQSHHRGRRCHHDSHDI</sequence>
<organism evidence="8 9">
    <name type="scientific">Psophocarpus tetragonolobus</name>
    <name type="common">Winged bean</name>
    <name type="synonym">Dolichos tetragonolobus</name>
    <dbReference type="NCBI Taxonomy" id="3891"/>
    <lineage>
        <taxon>Eukaryota</taxon>
        <taxon>Viridiplantae</taxon>
        <taxon>Streptophyta</taxon>
        <taxon>Embryophyta</taxon>
        <taxon>Tracheophyta</taxon>
        <taxon>Spermatophyta</taxon>
        <taxon>Magnoliopsida</taxon>
        <taxon>eudicotyledons</taxon>
        <taxon>Gunneridae</taxon>
        <taxon>Pentapetalae</taxon>
        <taxon>rosids</taxon>
        <taxon>fabids</taxon>
        <taxon>Fabales</taxon>
        <taxon>Fabaceae</taxon>
        <taxon>Papilionoideae</taxon>
        <taxon>50 kb inversion clade</taxon>
        <taxon>NPAAA clade</taxon>
        <taxon>indigoferoid/millettioid clade</taxon>
        <taxon>Phaseoleae</taxon>
        <taxon>Psophocarpus</taxon>
    </lineage>
</organism>
<evidence type="ECO:0000256" key="2">
    <source>
        <dbReference type="ARBA" id="ARBA00009530"/>
    </source>
</evidence>
<evidence type="ECO:0000313" key="9">
    <source>
        <dbReference type="Proteomes" id="UP001386955"/>
    </source>
</evidence>
<dbReference type="EMBL" id="JAYMYS010000009">
    <property type="protein sequence ID" value="KAK7380762.1"/>
    <property type="molecule type" value="Genomic_DNA"/>
</dbReference>